<evidence type="ECO:0000259" key="3">
    <source>
        <dbReference type="PROSITE" id="PS51406"/>
    </source>
</evidence>
<dbReference type="PANTHER" id="PTHR19143">
    <property type="entry name" value="FIBRINOGEN/TENASCIN/ANGIOPOEITIN"/>
    <property type="match status" value="1"/>
</dbReference>
<keyword evidence="2" id="KW-0732">Signal</keyword>
<evidence type="ECO:0000313" key="5">
    <source>
        <dbReference type="Proteomes" id="UP001059596"/>
    </source>
</evidence>
<name>A0A9Q0BJ46_9MUSC</name>
<dbReference type="InterPro" id="IPR036056">
    <property type="entry name" value="Fibrinogen-like_C"/>
</dbReference>
<gene>
    <name evidence="4" type="ORF">M5D96_013923</name>
</gene>
<proteinExistence type="predicted"/>
<sequence length="605" mass="69859">MRSEFLIIFLSTLVLKEVSSSHPNNECTPVLKDNYKLGVEVKSMNATINKLLIEKRLGDVQIEIKDININKQSATILEQNKTIEKHKERLKDITNIIQFWDSQIKQKDKEIEDQKVLFQNIIDKVTDLQSQLDTAKGEIERNEESLDSKNIEILDKTENIEVLQKEIDDLRNSKNEEIEKKNENIQVLLQIKQNQTELLQDKDYQIGKMTKTIEDLNENLGIANGKIKNLTEKGETLTKSLENLKKNKEIVDSKYKELVNHSERSDKTIKAKDAQISELNKNLGVREGIITKNITDMQSSLDSANNNIKKKVDLINAQNNEIIQIKRNQTELLQEKDYQIGKMTKTIEDLNDNIDIKNEENKNLTQEVKTLTEDLVDLWSMLQTAKYDLESKDKQIADLEKRESSAWGQMVAVTNELRECNRAETCPRWGLYGTHKLKLRGIDTFEVPCNASGWMTIQRRYDGSVNFNRNWTDYKYGFGPIAGEFFIGLEKLHVLTAAQRYELSVKLGNTTTGRIGYAHYEHFQIGSEKELYELKSLGKFSGSVEDRLRDSVKQKFSTYDQFNSRYIKNCASDGNGGWWYDDCCECSLNGKYHKDGYVEIMIRTV</sequence>
<dbReference type="Gene3D" id="1.10.287.2610">
    <property type="match status" value="1"/>
</dbReference>
<protein>
    <recommendedName>
        <fullName evidence="3">Fibrinogen C-terminal domain-containing protein</fullName>
    </recommendedName>
</protein>
<dbReference type="SMART" id="SM00186">
    <property type="entry name" value="FBG"/>
    <property type="match status" value="1"/>
</dbReference>
<feature type="coiled-coil region" evidence="1">
    <location>
        <begin position="301"/>
        <end position="402"/>
    </location>
</feature>
<keyword evidence="5" id="KW-1185">Reference proteome</keyword>
<dbReference type="CDD" id="cd00087">
    <property type="entry name" value="FReD"/>
    <property type="match status" value="1"/>
</dbReference>
<feature type="signal peptide" evidence="2">
    <location>
        <begin position="1"/>
        <end position="20"/>
    </location>
</feature>
<reference evidence="4" key="1">
    <citation type="journal article" date="2023" name="Genome Biol. Evol.">
        <title>Long-read-based Genome Assembly of Drosophila gunungcola Reveals Fewer Chemosensory Genes in Flower-breeding Species.</title>
        <authorList>
            <person name="Negi A."/>
            <person name="Liao B.Y."/>
            <person name="Yeh S.D."/>
        </authorList>
    </citation>
    <scope>NUCLEOTIDE SEQUENCE</scope>
    <source>
        <strain evidence="4">Sukarami</strain>
    </source>
</reference>
<dbReference type="GO" id="GO:0005615">
    <property type="term" value="C:extracellular space"/>
    <property type="evidence" value="ECO:0007669"/>
    <property type="project" value="TreeGrafter"/>
</dbReference>
<dbReference type="AlphaFoldDB" id="A0A9Q0BJ46"/>
<evidence type="ECO:0000313" key="4">
    <source>
        <dbReference type="EMBL" id="KAI8033319.1"/>
    </source>
</evidence>
<evidence type="ECO:0000256" key="2">
    <source>
        <dbReference type="SAM" id="SignalP"/>
    </source>
</evidence>
<dbReference type="SUPFAM" id="SSF56496">
    <property type="entry name" value="Fibrinogen C-terminal domain-like"/>
    <property type="match status" value="1"/>
</dbReference>
<dbReference type="Pfam" id="PF00147">
    <property type="entry name" value="Fibrinogen_C"/>
    <property type="match status" value="1"/>
</dbReference>
<comment type="caution">
    <text evidence="4">The sequence shown here is derived from an EMBL/GenBank/DDBJ whole genome shotgun (WGS) entry which is preliminary data.</text>
</comment>
<dbReference type="InterPro" id="IPR002181">
    <property type="entry name" value="Fibrinogen_a/b/g_C_dom"/>
</dbReference>
<feature type="coiled-coil region" evidence="1">
    <location>
        <begin position="125"/>
        <end position="261"/>
    </location>
</feature>
<dbReference type="OrthoDB" id="6145874at2759"/>
<evidence type="ECO:0000256" key="1">
    <source>
        <dbReference type="SAM" id="Coils"/>
    </source>
</evidence>
<dbReference type="PROSITE" id="PS51406">
    <property type="entry name" value="FIBRINOGEN_C_2"/>
    <property type="match status" value="1"/>
</dbReference>
<accession>A0A9Q0BJ46</accession>
<dbReference type="InterPro" id="IPR014716">
    <property type="entry name" value="Fibrinogen_a/b/g_C_1"/>
</dbReference>
<keyword evidence="1" id="KW-0175">Coiled coil</keyword>
<feature type="domain" description="Fibrinogen C-terminal" evidence="3">
    <location>
        <begin position="411"/>
        <end position="605"/>
    </location>
</feature>
<dbReference type="InterPro" id="IPR050373">
    <property type="entry name" value="Fibrinogen_C-term_domain"/>
</dbReference>
<dbReference type="EMBL" id="JAMKOV010000149">
    <property type="protein sequence ID" value="KAI8033319.1"/>
    <property type="molecule type" value="Genomic_DNA"/>
</dbReference>
<organism evidence="4 5">
    <name type="scientific">Drosophila gunungcola</name>
    <name type="common">fruit fly</name>
    <dbReference type="NCBI Taxonomy" id="103775"/>
    <lineage>
        <taxon>Eukaryota</taxon>
        <taxon>Metazoa</taxon>
        <taxon>Ecdysozoa</taxon>
        <taxon>Arthropoda</taxon>
        <taxon>Hexapoda</taxon>
        <taxon>Insecta</taxon>
        <taxon>Pterygota</taxon>
        <taxon>Neoptera</taxon>
        <taxon>Endopterygota</taxon>
        <taxon>Diptera</taxon>
        <taxon>Brachycera</taxon>
        <taxon>Muscomorpha</taxon>
        <taxon>Ephydroidea</taxon>
        <taxon>Drosophilidae</taxon>
        <taxon>Drosophila</taxon>
        <taxon>Sophophora</taxon>
    </lineage>
</organism>
<dbReference type="PANTHER" id="PTHR19143:SF327">
    <property type="entry name" value="FI21813P1-RELATED"/>
    <property type="match status" value="1"/>
</dbReference>
<dbReference type="Gene3D" id="3.90.215.10">
    <property type="entry name" value="Gamma Fibrinogen, chain A, domain 1"/>
    <property type="match status" value="1"/>
</dbReference>
<dbReference type="Proteomes" id="UP001059596">
    <property type="component" value="Unassembled WGS sequence"/>
</dbReference>
<feature type="chain" id="PRO_5040391878" description="Fibrinogen C-terminal domain-containing protein" evidence="2">
    <location>
        <begin position="21"/>
        <end position="605"/>
    </location>
</feature>